<dbReference type="Proteomes" id="UP000325375">
    <property type="component" value="Unassembled WGS sequence"/>
</dbReference>
<organism evidence="7 8">
    <name type="scientific">Pseudomonas fluorescens</name>
    <dbReference type="NCBI Taxonomy" id="294"/>
    <lineage>
        <taxon>Bacteria</taxon>
        <taxon>Pseudomonadati</taxon>
        <taxon>Pseudomonadota</taxon>
        <taxon>Gammaproteobacteria</taxon>
        <taxon>Pseudomonadales</taxon>
        <taxon>Pseudomonadaceae</taxon>
        <taxon>Pseudomonas</taxon>
    </lineage>
</organism>
<feature type="transmembrane region" description="Helical" evidence="5">
    <location>
        <begin position="117"/>
        <end position="134"/>
    </location>
</feature>
<feature type="signal peptide" evidence="6">
    <location>
        <begin position="1"/>
        <end position="22"/>
    </location>
</feature>
<keyword evidence="3 5" id="KW-1133">Transmembrane helix</keyword>
<evidence type="ECO:0000313" key="8">
    <source>
        <dbReference type="Proteomes" id="UP000325375"/>
    </source>
</evidence>
<feature type="transmembrane region" description="Helical" evidence="5">
    <location>
        <begin position="256"/>
        <end position="280"/>
    </location>
</feature>
<evidence type="ECO:0000256" key="6">
    <source>
        <dbReference type="SAM" id="SignalP"/>
    </source>
</evidence>
<reference evidence="7 8" key="1">
    <citation type="submission" date="2019-09" db="EMBL/GenBank/DDBJ databases">
        <authorList>
            <person name="Chandra G."/>
            <person name="Truman W A."/>
        </authorList>
    </citation>
    <scope>NUCLEOTIDE SEQUENCE [LARGE SCALE GENOMIC DNA]</scope>
    <source>
        <strain evidence="7">PS718</strain>
    </source>
</reference>
<evidence type="ECO:0000256" key="3">
    <source>
        <dbReference type="ARBA" id="ARBA00022989"/>
    </source>
</evidence>
<evidence type="ECO:0000313" key="7">
    <source>
        <dbReference type="EMBL" id="VVO23496.1"/>
    </source>
</evidence>
<dbReference type="InterPro" id="IPR036640">
    <property type="entry name" value="ABC1_TM_sf"/>
</dbReference>
<keyword evidence="6" id="KW-0732">Signal</keyword>
<feature type="chain" id="PRO_5022961765" description="ABC transmembrane type-1 domain-containing protein" evidence="6">
    <location>
        <begin position="23"/>
        <end position="294"/>
    </location>
</feature>
<dbReference type="EMBL" id="CABVHX010000024">
    <property type="protein sequence ID" value="VVO23496.1"/>
    <property type="molecule type" value="Genomic_DNA"/>
</dbReference>
<dbReference type="GO" id="GO:0005524">
    <property type="term" value="F:ATP binding"/>
    <property type="evidence" value="ECO:0007669"/>
    <property type="project" value="InterPro"/>
</dbReference>
<comment type="subcellular location">
    <subcellularLocation>
        <location evidence="1">Cell membrane</location>
        <topology evidence="1">Multi-pass membrane protein</topology>
    </subcellularLocation>
</comment>
<protein>
    <recommendedName>
        <fullName evidence="9">ABC transmembrane type-1 domain-containing protein</fullName>
    </recommendedName>
</protein>
<evidence type="ECO:0000256" key="4">
    <source>
        <dbReference type="ARBA" id="ARBA00023136"/>
    </source>
</evidence>
<dbReference type="Gene3D" id="1.20.1560.10">
    <property type="entry name" value="ABC transporter type 1, transmembrane domain"/>
    <property type="match status" value="1"/>
</dbReference>
<evidence type="ECO:0000256" key="2">
    <source>
        <dbReference type="ARBA" id="ARBA00022692"/>
    </source>
</evidence>
<feature type="transmembrane region" description="Helical" evidence="5">
    <location>
        <begin position="224"/>
        <end position="244"/>
    </location>
</feature>
<dbReference type="SUPFAM" id="SSF90123">
    <property type="entry name" value="ABC transporter transmembrane region"/>
    <property type="match status" value="1"/>
</dbReference>
<dbReference type="AlphaFoldDB" id="A0A5E7E9R1"/>
<sequence length="294" mass="32273" precursor="true">MLMCLRKNVALFLFSTMSLTLAAACQLLIPSIVAEGLTALSSGAVSTHLYFILTAVFLSKLATQTLGSSMAALMEAKSRFSLINFIVHDERPCPLSSRVTMIKEDAEKIASVLHDSIHLAGSCILTFATAYILLRENAYFLIPLIFITTLTCVQLKFAKPQIQSLYKAEMSNEDLYKKSLISTFSSPTIDEQTLQSLINNSDECLSNTIQARYKYQKANAIQCFWPEMAISAGTVSVIIFSATATPELFGERLIAYLGYVGIFTMASTSSISLGITMIGVKVSVGRVFRGRQYE</sequence>
<dbReference type="GO" id="GO:0005886">
    <property type="term" value="C:plasma membrane"/>
    <property type="evidence" value="ECO:0007669"/>
    <property type="project" value="UniProtKB-SubCell"/>
</dbReference>
<evidence type="ECO:0008006" key="9">
    <source>
        <dbReference type="Google" id="ProtNLM"/>
    </source>
</evidence>
<feature type="transmembrane region" description="Helical" evidence="5">
    <location>
        <begin position="48"/>
        <end position="73"/>
    </location>
</feature>
<keyword evidence="2 5" id="KW-0812">Transmembrane</keyword>
<name>A0A5E7E9R1_PSEFL</name>
<proteinExistence type="predicted"/>
<evidence type="ECO:0000256" key="1">
    <source>
        <dbReference type="ARBA" id="ARBA00004651"/>
    </source>
</evidence>
<accession>A0A5E7E9R1</accession>
<keyword evidence="4 5" id="KW-0472">Membrane</keyword>
<feature type="transmembrane region" description="Helical" evidence="5">
    <location>
        <begin position="140"/>
        <end position="158"/>
    </location>
</feature>
<gene>
    <name evidence="7" type="ORF">PS718_04404</name>
</gene>
<evidence type="ECO:0000256" key="5">
    <source>
        <dbReference type="SAM" id="Phobius"/>
    </source>
</evidence>
<dbReference type="PROSITE" id="PS51257">
    <property type="entry name" value="PROKAR_LIPOPROTEIN"/>
    <property type="match status" value="1"/>
</dbReference>